<name>A0A8X6XQK0_9ARAC</name>
<proteinExistence type="predicted"/>
<dbReference type="Gene3D" id="3.30.710.10">
    <property type="entry name" value="Potassium Channel Kv1.1, Chain A"/>
    <property type="match status" value="1"/>
</dbReference>
<gene>
    <name evidence="1" type="ORF">TNIN_19631</name>
</gene>
<organism evidence="1 2">
    <name type="scientific">Trichonephila inaurata madagascariensis</name>
    <dbReference type="NCBI Taxonomy" id="2747483"/>
    <lineage>
        <taxon>Eukaryota</taxon>
        <taxon>Metazoa</taxon>
        <taxon>Ecdysozoa</taxon>
        <taxon>Arthropoda</taxon>
        <taxon>Chelicerata</taxon>
        <taxon>Arachnida</taxon>
        <taxon>Araneae</taxon>
        <taxon>Araneomorphae</taxon>
        <taxon>Entelegynae</taxon>
        <taxon>Araneoidea</taxon>
        <taxon>Nephilidae</taxon>
        <taxon>Trichonephila</taxon>
        <taxon>Trichonephila inaurata</taxon>
    </lineage>
</organism>
<evidence type="ECO:0000313" key="2">
    <source>
        <dbReference type="Proteomes" id="UP000886998"/>
    </source>
</evidence>
<accession>A0A8X6XQK0</accession>
<dbReference type="Proteomes" id="UP000886998">
    <property type="component" value="Unassembled WGS sequence"/>
</dbReference>
<reference evidence="1" key="1">
    <citation type="submission" date="2020-08" db="EMBL/GenBank/DDBJ databases">
        <title>Multicomponent nature underlies the extraordinary mechanical properties of spider dragline silk.</title>
        <authorList>
            <person name="Kono N."/>
            <person name="Nakamura H."/>
            <person name="Mori M."/>
            <person name="Yoshida Y."/>
            <person name="Ohtoshi R."/>
            <person name="Malay A.D."/>
            <person name="Moran D.A.P."/>
            <person name="Tomita M."/>
            <person name="Numata K."/>
            <person name="Arakawa K."/>
        </authorList>
    </citation>
    <scope>NUCLEOTIDE SEQUENCE</scope>
</reference>
<dbReference type="InterPro" id="IPR011333">
    <property type="entry name" value="SKP1/BTB/POZ_sf"/>
</dbReference>
<evidence type="ECO:0000313" key="1">
    <source>
        <dbReference type="EMBL" id="GFY58358.1"/>
    </source>
</evidence>
<dbReference type="AlphaFoldDB" id="A0A8X6XQK0"/>
<evidence type="ECO:0008006" key="3">
    <source>
        <dbReference type="Google" id="ProtNLM"/>
    </source>
</evidence>
<dbReference type="OrthoDB" id="6359816at2759"/>
<sequence>MRRLLLYAYTHVVEDLEWEDTLKLYEAACKYAVLPLKEICSSRLKDFASPANVSLYFVLQPITETRTWRTLYGAVGFS</sequence>
<protein>
    <recommendedName>
        <fullName evidence="3">BTB domain-containing protein</fullName>
    </recommendedName>
</protein>
<keyword evidence="2" id="KW-1185">Reference proteome</keyword>
<dbReference type="EMBL" id="BMAV01012038">
    <property type="protein sequence ID" value="GFY58358.1"/>
    <property type="molecule type" value="Genomic_DNA"/>
</dbReference>
<comment type="caution">
    <text evidence="1">The sequence shown here is derived from an EMBL/GenBank/DDBJ whole genome shotgun (WGS) entry which is preliminary data.</text>
</comment>